<keyword evidence="2" id="KW-1185">Reference proteome</keyword>
<protein>
    <recommendedName>
        <fullName evidence="3">Transposase</fullName>
    </recommendedName>
</protein>
<evidence type="ECO:0000313" key="1">
    <source>
        <dbReference type="EMBL" id="MBE0381989.1"/>
    </source>
</evidence>
<dbReference type="EMBL" id="AQGW01000018">
    <property type="protein sequence ID" value="MBE0381989.1"/>
    <property type="molecule type" value="Genomic_DNA"/>
</dbReference>
<name>A0ABR9ERW9_PSEVC</name>
<proteinExistence type="predicted"/>
<dbReference type="Proteomes" id="UP000615003">
    <property type="component" value="Unassembled WGS sequence"/>
</dbReference>
<gene>
    <name evidence="1" type="ORF">PCARR_a0242</name>
</gene>
<evidence type="ECO:0000313" key="2">
    <source>
        <dbReference type="Proteomes" id="UP000615003"/>
    </source>
</evidence>
<sequence>MLTREAQLLIIKRFKNCVLYASKLCVYELNPELHLMVGVELAHAKSAASNY</sequence>
<evidence type="ECO:0008006" key="3">
    <source>
        <dbReference type="Google" id="ProtNLM"/>
    </source>
</evidence>
<accession>A0ABR9ERW9</accession>
<comment type="caution">
    <text evidence="1">The sequence shown here is derived from an EMBL/GenBank/DDBJ whole genome shotgun (WGS) entry which is preliminary data.</text>
</comment>
<reference evidence="1 2" key="1">
    <citation type="submission" date="2015-06" db="EMBL/GenBank/DDBJ databases">
        <title>Genome sequence of Pseudoalteromonas carrageenovora.</title>
        <authorList>
            <person name="Xie B.-B."/>
            <person name="Rong J.-C."/>
            <person name="Qin Q.-L."/>
            <person name="Zhang Y.-Z."/>
        </authorList>
    </citation>
    <scope>NUCLEOTIDE SEQUENCE [LARGE SCALE GENOMIC DNA]</scope>
    <source>
        <strain evidence="1 2">IAM 12662</strain>
    </source>
</reference>
<organism evidence="1 2">
    <name type="scientific">Pseudoalteromonas carrageenovora IAM 12662</name>
    <dbReference type="NCBI Taxonomy" id="1314868"/>
    <lineage>
        <taxon>Bacteria</taxon>
        <taxon>Pseudomonadati</taxon>
        <taxon>Pseudomonadota</taxon>
        <taxon>Gammaproteobacteria</taxon>
        <taxon>Alteromonadales</taxon>
        <taxon>Pseudoalteromonadaceae</taxon>
        <taxon>Pseudoalteromonas</taxon>
    </lineage>
</organism>